<dbReference type="PANTHER" id="PTHR43085">
    <property type="entry name" value="HEXOKINASE FAMILY MEMBER"/>
    <property type="match status" value="1"/>
</dbReference>
<evidence type="ECO:0000313" key="5">
    <source>
        <dbReference type="EMBL" id="AVY93533.1"/>
    </source>
</evidence>
<dbReference type="InterPro" id="IPR029056">
    <property type="entry name" value="Ribokinase-like"/>
</dbReference>
<evidence type="ECO:0000256" key="3">
    <source>
        <dbReference type="ARBA" id="ARBA00022777"/>
    </source>
</evidence>
<gene>
    <name evidence="5" type="ORF">DAI18_05345</name>
</gene>
<dbReference type="EMBL" id="CP028519">
    <property type="protein sequence ID" value="AVY93533.1"/>
    <property type="molecule type" value="Genomic_DNA"/>
</dbReference>
<evidence type="ECO:0000313" key="6">
    <source>
        <dbReference type="Proteomes" id="UP000244173"/>
    </source>
</evidence>
<name>A0A2S0P892_9NEIS</name>
<evidence type="ECO:0000259" key="4">
    <source>
        <dbReference type="Pfam" id="PF00294"/>
    </source>
</evidence>
<dbReference type="Pfam" id="PF00294">
    <property type="entry name" value="PfkB"/>
    <property type="match status" value="1"/>
</dbReference>
<dbReference type="PANTHER" id="PTHR43085:SF46">
    <property type="entry name" value="ADENOSINE KINASE"/>
    <property type="match status" value="1"/>
</dbReference>
<dbReference type="OrthoDB" id="9779730at2"/>
<feature type="domain" description="Carbohydrate kinase PfkB" evidence="4">
    <location>
        <begin position="39"/>
        <end position="289"/>
    </location>
</feature>
<dbReference type="SUPFAM" id="SSF53613">
    <property type="entry name" value="Ribokinase-like"/>
    <property type="match status" value="1"/>
</dbReference>
<reference evidence="5 6" key="1">
    <citation type="submission" date="2018-04" db="EMBL/GenBank/DDBJ databases">
        <title>Denitrifier Microvirgula.</title>
        <authorList>
            <person name="Anderson E."/>
            <person name="Jang J."/>
            <person name="Ishii S."/>
        </authorList>
    </citation>
    <scope>NUCLEOTIDE SEQUENCE [LARGE SCALE GENOMIC DNA]</scope>
    <source>
        <strain evidence="5 6">BE2.4</strain>
    </source>
</reference>
<keyword evidence="3 5" id="KW-0418">Kinase</keyword>
<keyword evidence="6" id="KW-1185">Reference proteome</keyword>
<evidence type="ECO:0000256" key="1">
    <source>
        <dbReference type="ARBA" id="ARBA00010688"/>
    </source>
</evidence>
<proteinExistence type="inferred from homology"/>
<dbReference type="InterPro" id="IPR050306">
    <property type="entry name" value="PfkB_Carbo_kinase"/>
</dbReference>
<accession>A0A2S0P892</accession>
<dbReference type="AlphaFoldDB" id="A0A2S0P892"/>
<dbReference type="InterPro" id="IPR011611">
    <property type="entry name" value="PfkB_dom"/>
</dbReference>
<dbReference type="CDD" id="cd01942">
    <property type="entry name" value="ribokinase_group_A"/>
    <property type="match status" value="1"/>
</dbReference>
<dbReference type="RefSeq" id="WP_107888870.1">
    <property type="nucleotide sequence ID" value="NZ_CALFSO010000075.1"/>
</dbReference>
<dbReference type="GO" id="GO:0016301">
    <property type="term" value="F:kinase activity"/>
    <property type="evidence" value="ECO:0007669"/>
    <property type="project" value="UniProtKB-KW"/>
</dbReference>
<dbReference type="Proteomes" id="UP000244173">
    <property type="component" value="Chromosome"/>
</dbReference>
<dbReference type="STRING" id="1122240.GCA_000620105_01125"/>
<evidence type="ECO:0000256" key="2">
    <source>
        <dbReference type="ARBA" id="ARBA00022679"/>
    </source>
</evidence>
<dbReference type="KEGG" id="maer:DAI18_05345"/>
<comment type="similarity">
    <text evidence="1">Belongs to the carbohydrate kinase PfkB family.</text>
</comment>
<dbReference type="Gene3D" id="3.40.1190.20">
    <property type="match status" value="1"/>
</dbReference>
<dbReference type="PROSITE" id="PS00583">
    <property type="entry name" value="PFKB_KINASES_1"/>
    <property type="match status" value="1"/>
</dbReference>
<keyword evidence="2" id="KW-0808">Transferase</keyword>
<dbReference type="InterPro" id="IPR002173">
    <property type="entry name" value="Carboh/pur_kinase_PfkB_CS"/>
</dbReference>
<sequence length="314" mass="34180">MSVLVCGSIAYDTLLTFQDSFSKHILPDQLHKLSVCFMVPHLRREFGGCAGNIAYNLKMLGGDPVILSSAGDDFGPYRQHLQRQGLRTDGIREIADCYTAQCFITSDRDDNQITAFHPGATDFATLNHAGQMPGIELAIVAPSGHQADLQHARELSAAGVPYFFDPGQELPLLSDAELQEMIERATYLALNDYEAEMMQARTGLTLSQLAGRVEALVVTRGAQGSDIYADRHYRIEGVPAERVVDPTGCGDAYRAGLLYGISHGLGWLASGRLASMLGAIKIASRGGQNHVFDWPGLARQYQTHFGDAWPGQLP</sequence>
<protein>
    <submittedName>
        <fullName evidence="5">Carbohydrate kinase family protein</fullName>
    </submittedName>
</protein>
<organism evidence="5 6">
    <name type="scientific">Microvirgula aerodenitrificans</name>
    <dbReference type="NCBI Taxonomy" id="57480"/>
    <lineage>
        <taxon>Bacteria</taxon>
        <taxon>Pseudomonadati</taxon>
        <taxon>Pseudomonadota</taxon>
        <taxon>Betaproteobacteria</taxon>
        <taxon>Neisseriales</taxon>
        <taxon>Aquaspirillaceae</taxon>
        <taxon>Microvirgula</taxon>
    </lineage>
</organism>